<comment type="caution">
    <text evidence="3">The sequence shown here is derived from an EMBL/GenBank/DDBJ whole genome shotgun (WGS) entry which is preliminary data.</text>
</comment>
<dbReference type="InterPro" id="IPR011006">
    <property type="entry name" value="CheY-like_superfamily"/>
</dbReference>
<dbReference type="Pfam" id="PF00072">
    <property type="entry name" value="Response_reg"/>
    <property type="match status" value="1"/>
</dbReference>
<dbReference type="PROSITE" id="PS50110">
    <property type="entry name" value="RESPONSE_REGULATORY"/>
    <property type="match status" value="1"/>
</dbReference>
<dbReference type="InterPro" id="IPR001789">
    <property type="entry name" value="Sig_transdc_resp-reg_receiver"/>
</dbReference>
<dbReference type="Proteomes" id="UP001633002">
    <property type="component" value="Unassembled WGS sequence"/>
</dbReference>
<dbReference type="PANTHER" id="PTHR43228:SF1">
    <property type="entry name" value="TWO-COMPONENT RESPONSE REGULATOR ARR22"/>
    <property type="match status" value="1"/>
</dbReference>
<evidence type="ECO:0000256" key="1">
    <source>
        <dbReference type="PROSITE-ProRule" id="PRU00169"/>
    </source>
</evidence>
<organism evidence="3 4">
    <name type="scientific">Riccia sorocarpa</name>
    <dbReference type="NCBI Taxonomy" id="122646"/>
    <lineage>
        <taxon>Eukaryota</taxon>
        <taxon>Viridiplantae</taxon>
        <taxon>Streptophyta</taxon>
        <taxon>Embryophyta</taxon>
        <taxon>Marchantiophyta</taxon>
        <taxon>Marchantiopsida</taxon>
        <taxon>Marchantiidae</taxon>
        <taxon>Marchantiales</taxon>
        <taxon>Ricciaceae</taxon>
        <taxon>Riccia</taxon>
    </lineage>
</organism>
<evidence type="ECO:0000313" key="4">
    <source>
        <dbReference type="Proteomes" id="UP001633002"/>
    </source>
</evidence>
<keyword evidence="4" id="KW-1185">Reference proteome</keyword>
<dbReference type="PANTHER" id="PTHR43228">
    <property type="entry name" value="TWO-COMPONENT RESPONSE REGULATOR"/>
    <property type="match status" value="1"/>
</dbReference>
<dbReference type="InterPro" id="IPR052048">
    <property type="entry name" value="ST_Response_Regulator"/>
</dbReference>
<name>A0ABD3I728_9MARC</name>
<reference evidence="3 4" key="1">
    <citation type="submission" date="2024-09" db="EMBL/GenBank/DDBJ databases">
        <title>Chromosome-scale assembly of Riccia sorocarpa.</title>
        <authorList>
            <person name="Paukszto L."/>
        </authorList>
    </citation>
    <scope>NUCLEOTIDE SEQUENCE [LARGE SCALE GENOMIC DNA]</scope>
    <source>
        <strain evidence="3">LP-2024</strain>
        <tissue evidence="3">Aerial parts of the thallus</tissue>
    </source>
</reference>
<evidence type="ECO:0000313" key="3">
    <source>
        <dbReference type="EMBL" id="KAL3698369.1"/>
    </source>
</evidence>
<dbReference type="SUPFAM" id="SSF52172">
    <property type="entry name" value="CheY-like"/>
    <property type="match status" value="1"/>
</dbReference>
<protein>
    <recommendedName>
        <fullName evidence="2">Response regulatory domain-containing protein</fullName>
    </recommendedName>
</protein>
<accession>A0ABD3I728</accession>
<dbReference type="EMBL" id="JBJQOH010000002">
    <property type="protein sequence ID" value="KAL3698369.1"/>
    <property type="molecule type" value="Genomic_DNA"/>
</dbReference>
<dbReference type="AlphaFoldDB" id="A0ABD3I728"/>
<feature type="domain" description="Response regulatory" evidence="2">
    <location>
        <begin position="1"/>
        <end position="113"/>
    </location>
</feature>
<proteinExistence type="predicted"/>
<evidence type="ECO:0000259" key="2">
    <source>
        <dbReference type="PROSITE" id="PS50110"/>
    </source>
</evidence>
<dbReference type="Gene3D" id="3.40.50.2300">
    <property type="match status" value="1"/>
</dbReference>
<gene>
    <name evidence="3" type="ORF">R1sor_012445</name>
</gene>
<sequence>MQSFLHSFCYLRPKASSGVSEGKIEARGRVDVHCDEAENGKIAVDYYKEGRTYNLILMEKEMPVMDGHEATRQIRRMDPLSRDKLVQLLSKRKRQRISSGQHSGVEILLFTSL</sequence>
<comment type="caution">
    <text evidence="1">Lacks conserved residue(s) required for the propagation of feature annotation.</text>
</comment>